<evidence type="ECO:0000313" key="4">
    <source>
        <dbReference type="EMBL" id="KAF0311114.1"/>
    </source>
</evidence>
<dbReference type="InterPro" id="IPR034737">
    <property type="entry name" value="TCTP"/>
</dbReference>
<dbReference type="GO" id="GO:0005737">
    <property type="term" value="C:cytoplasm"/>
    <property type="evidence" value="ECO:0007669"/>
    <property type="project" value="TreeGrafter"/>
</dbReference>
<evidence type="ECO:0000256" key="1">
    <source>
        <dbReference type="ARBA" id="ARBA00014759"/>
    </source>
</evidence>
<comment type="caution">
    <text evidence="4">The sequence shown here is derived from an EMBL/GenBank/DDBJ whole genome shotgun (WGS) entry which is preliminary data.</text>
</comment>
<dbReference type="PANTHER" id="PTHR11991:SF0">
    <property type="entry name" value="TRANSLATIONALLY-CONTROLLED TUMOR PROTEIN"/>
    <property type="match status" value="1"/>
</dbReference>
<dbReference type="EMBL" id="VIIS01000263">
    <property type="protein sequence ID" value="KAF0311114.1"/>
    <property type="molecule type" value="Genomic_DNA"/>
</dbReference>
<accession>A0A6A4X543</accession>
<protein>
    <recommendedName>
        <fullName evidence="1">Translationally-controlled tumor protein homolog</fullName>
    </recommendedName>
</protein>
<name>A0A6A4X543_AMPAM</name>
<gene>
    <name evidence="4" type="primary">Tctp</name>
    <name evidence="4" type="ORF">FJT64_018033</name>
</gene>
<dbReference type="PRINTS" id="PR01653">
    <property type="entry name" value="TCTPROTEIN"/>
</dbReference>
<dbReference type="InterPro" id="IPR011057">
    <property type="entry name" value="Mss4-like_sf"/>
</dbReference>
<dbReference type="Gene3D" id="2.170.150.10">
    <property type="entry name" value="Metal Binding Protein, Guanine Nucleotide Exchange Factor, Chain A"/>
    <property type="match status" value="1"/>
</dbReference>
<evidence type="ECO:0000313" key="5">
    <source>
        <dbReference type="Proteomes" id="UP000440578"/>
    </source>
</evidence>
<comment type="similarity">
    <text evidence="2">Belongs to the TCTP family.</text>
</comment>
<dbReference type="Pfam" id="PF00838">
    <property type="entry name" value="TCTP"/>
    <property type="match status" value="1"/>
</dbReference>
<keyword evidence="5" id="KW-1185">Reference proteome</keyword>
<reference evidence="4 5" key="1">
    <citation type="submission" date="2019-07" db="EMBL/GenBank/DDBJ databases">
        <title>Draft genome assembly of a fouling barnacle, Amphibalanus amphitrite (Darwin, 1854): The first reference genome for Thecostraca.</title>
        <authorList>
            <person name="Kim W."/>
        </authorList>
    </citation>
    <scope>NUCLEOTIDE SEQUENCE [LARGE SCALE GENOMIC DNA]</scope>
    <source>
        <strain evidence="4">SNU_AA5</strain>
        <tissue evidence="4">Soma without cirri and trophi</tissue>
    </source>
</reference>
<dbReference type="SUPFAM" id="SSF51316">
    <property type="entry name" value="Mss4-like"/>
    <property type="match status" value="1"/>
</dbReference>
<dbReference type="Proteomes" id="UP000440578">
    <property type="component" value="Unassembled WGS sequence"/>
</dbReference>
<evidence type="ECO:0000256" key="2">
    <source>
        <dbReference type="PROSITE-ProRule" id="PRU01133"/>
    </source>
</evidence>
<evidence type="ECO:0000259" key="3">
    <source>
        <dbReference type="PROSITE" id="PS51797"/>
    </source>
</evidence>
<dbReference type="PROSITE" id="PS51797">
    <property type="entry name" value="TCTP_3"/>
    <property type="match status" value="1"/>
</dbReference>
<dbReference type="OrthoDB" id="10248936at2759"/>
<dbReference type="InterPro" id="IPR018103">
    <property type="entry name" value="Translation_control_tumour_CS"/>
</dbReference>
<dbReference type="InterPro" id="IPR018105">
    <property type="entry name" value="Translational_control_tumour_p"/>
</dbReference>
<dbReference type="AlphaFoldDB" id="A0A6A4X543"/>
<dbReference type="GO" id="GO:0005509">
    <property type="term" value="F:calcium ion binding"/>
    <property type="evidence" value="ECO:0007669"/>
    <property type="project" value="TreeGrafter"/>
</dbReference>
<dbReference type="PROSITE" id="PS01002">
    <property type="entry name" value="TCTP_1"/>
    <property type="match status" value="1"/>
</dbReference>
<proteinExistence type="inferred from homology"/>
<sequence length="172" mass="19540">MLIYKDIISGDEMFMDTYKFELVHGAVYRVEGKYITRSKVGELVLDGANPSAEEAEEAADDDNESGVDVVLNMRLTETGFSDKKNYVSYLKEYMGTIAKKLAESNPDQVDAFKQGANAFVKEKLTKFKDMQFFQGESMNPEGMAAIMLYEEDNGDEKPFIYFFKHGLEEEKV</sequence>
<feature type="domain" description="TCTP" evidence="3">
    <location>
        <begin position="1"/>
        <end position="172"/>
    </location>
</feature>
<organism evidence="4 5">
    <name type="scientific">Amphibalanus amphitrite</name>
    <name type="common">Striped barnacle</name>
    <name type="synonym">Balanus amphitrite</name>
    <dbReference type="NCBI Taxonomy" id="1232801"/>
    <lineage>
        <taxon>Eukaryota</taxon>
        <taxon>Metazoa</taxon>
        <taxon>Ecdysozoa</taxon>
        <taxon>Arthropoda</taxon>
        <taxon>Crustacea</taxon>
        <taxon>Multicrustacea</taxon>
        <taxon>Cirripedia</taxon>
        <taxon>Thoracica</taxon>
        <taxon>Thoracicalcarea</taxon>
        <taxon>Balanomorpha</taxon>
        <taxon>Balanoidea</taxon>
        <taxon>Balanidae</taxon>
        <taxon>Amphibalaninae</taxon>
        <taxon>Amphibalanus</taxon>
    </lineage>
</organism>
<dbReference type="PANTHER" id="PTHR11991">
    <property type="entry name" value="TRANSLATIONALLY CONTROLLED TUMOR PROTEIN-RELATED"/>
    <property type="match status" value="1"/>
</dbReference>
<dbReference type="FunFam" id="2.170.150.10:FF:000002">
    <property type="entry name" value="Translationally-controlled tumor protein homolog"/>
    <property type="match status" value="1"/>
</dbReference>
<dbReference type="InterPro" id="IPR011323">
    <property type="entry name" value="Mss4/transl-control_tumour"/>
</dbReference>